<dbReference type="GO" id="GO:0005829">
    <property type="term" value="C:cytosol"/>
    <property type="evidence" value="ECO:0007669"/>
    <property type="project" value="TreeGrafter"/>
</dbReference>
<comment type="caution">
    <text evidence="13">The sequence shown here is derived from an EMBL/GenBank/DDBJ whole genome shotgun (WGS) entry which is preliminary data.</text>
</comment>
<accession>A0A2A4T2G5</accession>
<keyword evidence="8" id="KW-0479">Metal-binding</keyword>
<evidence type="ECO:0000256" key="6">
    <source>
        <dbReference type="ARBA" id="ARBA00022777"/>
    </source>
</evidence>
<keyword evidence="8" id="KW-0862">Zinc</keyword>
<evidence type="ECO:0000256" key="11">
    <source>
        <dbReference type="RuleBase" id="RU000544"/>
    </source>
</evidence>
<evidence type="ECO:0000313" key="14">
    <source>
        <dbReference type="Proteomes" id="UP000218113"/>
    </source>
</evidence>
<feature type="binding site" evidence="8">
    <location>
        <position position="181"/>
    </location>
    <ligand>
        <name>Zn(2+)</name>
        <dbReference type="ChEBI" id="CHEBI:29105"/>
    </ligand>
</feature>
<comment type="similarity">
    <text evidence="1 8 12">Belongs to the thymidine kinase family.</text>
</comment>
<sequence>MRNMKVEVICGPMFSGKTEELIRRITRAKYAKLRVLSFKPSIDSRYSKTSIASHSGAREACFAVNQVEDILDIINQRGQGFPDIVAIEEAQFFEQEGFKNVLCYLRKQHTKTIIAGLDMDFAGVPFENIIYAMGIANRVDKLSAVCVECGADATMTYRKSDSNERVEIGETDIYEARCYGCWQRKKPLKKAM</sequence>
<feature type="binding site" evidence="8">
    <location>
        <position position="146"/>
    </location>
    <ligand>
        <name>Zn(2+)</name>
        <dbReference type="ChEBI" id="CHEBI:29105"/>
    </ligand>
</feature>
<dbReference type="Gene3D" id="3.40.50.300">
    <property type="entry name" value="P-loop containing nucleotide triphosphate hydrolases"/>
    <property type="match status" value="1"/>
</dbReference>
<dbReference type="PANTHER" id="PTHR11441:SF0">
    <property type="entry name" value="THYMIDINE KINASE, CYTOSOLIC"/>
    <property type="match status" value="1"/>
</dbReference>
<keyword evidence="7 8" id="KW-0067">ATP-binding</keyword>
<evidence type="ECO:0000256" key="4">
    <source>
        <dbReference type="ARBA" id="ARBA00022679"/>
    </source>
</evidence>
<proteinExistence type="inferred from homology"/>
<protein>
    <recommendedName>
        <fullName evidence="2 8">Thymidine kinase</fullName>
        <ecNumber evidence="2 8">2.7.1.21</ecNumber>
    </recommendedName>
</protein>
<evidence type="ECO:0000256" key="2">
    <source>
        <dbReference type="ARBA" id="ARBA00012118"/>
    </source>
</evidence>
<dbReference type="EC" id="2.7.1.21" evidence="2 8"/>
<dbReference type="GO" id="GO:0008270">
    <property type="term" value="F:zinc ion binding"/>
    <property type="evidence" value="ECO:0007669"/>
    <property type="project" value="UniProtKB-UniRule"/>
</dbReference>
<feature type="binding site" evidence="10">
    <location>
        <position position="174"/>
    </location>
    <ligand>
        <name>substrate</name>
    </ligand>
</feature>
<dbReference type="GO" id="GO:0071897">
    <property type="term" value="P:DNA biosynthetic process"/>
    <property type="evidence" value="ECO:0007669"/>
    <property type="project" value="UniProtKB-KW"/>
</dbReference>
<dbReference type="AlphaFoldDB" id="A0A2A4T2G5"/>
<keyword evidence="6 8" id="KW-0418">Kinase</keyword>
<evidence type="ECO:0000256" key="3">
    <source>
        <dbReference type="ARBA" id="ARBA00022634"/>
    </source>
</evidence>
<dbReference type="GO" id="GO:0005524">
    <property type="term" value="F:ATP binding"/>
    <property type="evidence" value="ECO:0007669"/>
    <property type="project" value="UniProtKB-UniRule"/>
</dbReference>
<reference evidence="14" key="1">
    <citation type="submission" date="2017-08" db="EMBL/GenBank/DDBJ databases">
        <title>A dynamic microbial community with high functional redundancy inhabits the cold, oxic subseafloor aquifer.</title>
        <authorList>
            <person name="Tully B.J."/>
            <person name="Wheat C.G."/>
            <person name="Glazer B.T."/>
            <person name="Huber J.A."/>
        </authorList>
    </citation>
    <scope>NUCLEOTIDE SEQUENCE [LARGE SCALE GENOMIC DNA]</scope>
</reference>
<dbReference type="Pfam" id="PF00265">
    <property type="entry name" value="TK"/>
    <property type="match status" value="1"/>
</dbReference>
<dbReference type="SUPFAM" id="SSF52540">
    <property type="entry name" value="P-loop containing nucleoside triphosphate hydrolases"/>
    <property type="match status" value="1"/>
</dbReference>
<feature type="binding site" evidence="8">
    <location>
        <position position="178"/>
    </location>
    <ligand>
        <name>Zn(2+)</name>
        <dbReference type="ChEBI" id="CHEBI:29105"/>
    </ligand>
</feature>
<organism evidence="13 14">
    <name type="scientific">SAR324 cluster bacterium</name>
    <dbReference type="NCBI Taxonomy" id="2024889"/>
    <lineage>
        <taxon>Bacteria</taxon>
        <taxon>Deltaproteobacteria</taxon>
        <taxon>SAR324 cluster</taxon>
    </lineage>
</organism>
<feature type="binding site" evidence="8">
    <location>
        <begin position="88"/>
        <end position="91"/>
    </location>
    <ligand>
        <name>ATP</name>
        <dbReference type="ChEBI" id="CHEBI:30616"/>
    </ligand>
</feature>
<evidence type="ECO:0000256" key="12">
    <source>
        <dbReference type="RuleBase" id="RU004165"/>
    </source>
</evidence>
<evidence type="ECO:0000256" key="7">
    <source>
        <dbReference type="ARBA" id="ARBA00022840"/>
    </source>
</evidence>
<evidence type="ECO:0000313" key="13">
    <source>
        <dbReference type="EMBL" id="PCI27345.1"/>
    </source>
</evidence>
<keyword evidence="4 8" id="KW-0808">Transferase</keyword>
<dbReference type="NCBIfam" id="NF003296">
    <property type="entry name" value="PRK04296.1-1"/>
    <property type="match status" value="1"/>
</dbReference>
<dbReference type="GO" id="GO:0004797">
    <property type="term" value="F:thymidine kinase activity"/>
    <property type="evidence" value="ECO:0007669"/>
    <property type="project" value="UniProtKB-UniRule"/>
</dbReference>
<gene>
    <name evidence="8" type="primary">tdk</name>
    <name evidence="13" type="ORF">COB67_08690</name>
</gene>
<keyword evidence="3 8" id="KW-0237">DNA synthesis</keyword>
<feature type="binding site" evidence="8">
    <location>
        <begin position="11"/>
        <end position="18"/>
    </location>
    <ligand>
        <name>ATP</name>
        <dbReference type="ChEBI" id="CHEBI:30616"/>
    </ligand>
</feature>
<comment type="catalytic activity">
    <reaction evidence="8 11">
        <text>thymidine + ATP = dTMP + ADP + H(+)</text>
        <dbReference type="Rhea" id="RHEA:19129"/>
        <dbReference type="ChEBI" id="CHEBI:15378"/>
        <dbReference type="ChEBI" id="CHEBI:17748"/>
        <dbReference type="ChEBI" id="CHEBI:30616"/>
        <dbReference type="ChEBI" id="CHEBI:63528"/>
        <dbReference type="ChEBI" id="CHEBI:456216"/>
        <dbReference type="EC" id="2.7.1.21"/>
    </reaction>
</comment>
<feature type="binding site" evidence="8">
    <location>
        <position position="149"/>
    </location>
    <ligand>
        <name>Zn(2+)</name>
        <dbReference type="ChEBI" id="CHEBI:29105"/>
    </ligand>
</feature>
<keyword evidence="5 8" id="KW-0547">Nucleotide-binding</keyword>
<comment type="subunit">
    <text evidence="8">Homotetramer.</text>
</comment>
<evidence type="ECO:0000256" key="10">
    <source>
        <dbReference type="PIRSR" id="PIRSR035805-2"/>
    </source>
</evidence>
<dbReference type="PIRSF" id="PIRSF035805">
    <property type="entry name" value="TK_cell"/>
    <property type="match status" value="1"/>
</dbReference>
<dbReference type="PANTHER" id="PTHR11441">
    <property type="entry name" value="THYMIDINE KINASE"/>
    <property type="match status" value="1"/>
</dbReference>
<dbReference type="GO" id="GO:0046104">
    <property type="term" value="P:thymidine metabolic process"/>
    <property type="evidence" value="ECO:0007669"/>
    <property type="project" value="TreeGrafter"/>
</dbReference>
<keyword evidence="8" id="KW-0963">Cytoplasm</keyword>
<evidence type="ECO:0000256" key="1">
    <source>
        <dbReference type="ARBA" id="ARBA00007587"/>
    </source>
</evidence>
<evidence type="ECO:0000256" key="9">
    <source>
        <dbReference type="PIRSR" id="PIRSR035805-1"/>
    </source>
</evidence>
<dbReference type="SUPFAM" id="SSF57716">
    <property type="entry name" value="Glucocorticoid receptor-like (DNA-binding domain)"/>
    <property type="match status" value="1"/>
</dbReference>
<dbReference type="HAMAP" id="MF_00124">
    <property type="entry name" value="Thymidine_kinase"/>
    <property type="match status" value="1"/>
</dbReference>
<dbReference type="Proteomes" id="UP000218113">
    <property type="component" value="Unassembled WGS sequence"/>
</dbReference>
<dbReference type="InterPro" id="IPR027417">
    <property type="entry name" value="P-loop_NTPase"/>
</dbReference>
<dbReference type="EMBL" id="NVSR01000063">
    <property type="protein sequence ID" value="PCI27345.1"/>
    <property type="molecule type" value="Genomic_DNA"/>
</dbReference>
<dbReference type="InterPro" id="IPR001267">
    <property type="entry name" value="Thymidine_kinase"/>
</dbReference>
<feature type="active site" description="Proton acceptor" evidence="8 9">
    <location>
        <position position="89"/>
    </location>
</feature>
<evidence type="ECO:0000256" key="8">
    <source>
        <dbReference type="HAMAP-Rule" id="MF_00124"/>
    </source>
</evidence>
<comment type="subcellular location">
    <subcellularLocation>
        <location evidence="8">Cytoplasm</location>
    </subcellularLocation>
</comment>
<evidence type="ECO:0000256" key="5">
    <source>
        <dbReference type="ARBA" id="ARBA00022741"/>
    </source>
</evidence>
<name>A0A2A4T2G5_9DELT</name>
<feature type="binding site" evidence="10">
    <location>
        <begin position="166"/>
        <end position="169"/>
    </location>
    <ligand>
        <name>substrate</name>
    </ligand>
</feature>
<dbReference type="Gene3D" id="3.30.60.20">
    <property type="match status" value="1"/>
</dbReference>